<dbReference type="Gene3D" id="3.90.1570.30">
    <property type="match status" value="1"/>
</dbReference>
<evidence type="ECO:0000313" key="3">
    <source>
        <dbReference type="Proteomes" id="UP000199595"/>
    </source>
</evidence>
<sequence length="148" mass="17595">MQVLNLPTYKFKIKSNENKYLIFDIIRKKYVVLTPEEWVRQHIIHYLIEEKNYPISLIAVEKKLTINNLTKRTDILVFNTKGLPHLIVECKAPKVKITQNSFDQIARYNLKLDATYLVVSNGLQHYYCSMDKENEQYVFLENIPHYSN</sequence>
<reference evidence="2 3" key="1">
    <citation type="submission" date="2016-10" db="EMBL/GenBank/DDBJ databases">
        <authorList>
            <person name="de Groot N.N."/>
        </authorList>
    </citation>
    <scope>NUCLEOTIDE SEQUENCE [LARGE SCALE GENOMIC DNA]</scope>
    <source>
        <strain evidence="2 3">DSM 24956</strain>
    </source>
</reference>
<dbReference type="InterPro" id="IPR029464">
    <property type="entry name" value="HSDR_N"/>
</dbReference>
<protein>
    <submittedName>
        <fullName evidence="2">Type I restriction enzyme R protein N terminus (HSDR_N)</fullName>
    </submittedName>
</protein>
<proteinExistence type="predicted"/>
<dbReference type="EMBL" id="FNNJ01000002">
    <property type="protein sequence ID" value="SDW77506.1"/>
    <property type="molecule type" value="Genomic_DNA"/>
</dbReference>
<keyword evidence="3" id="KW-1185">Reference proteome</keyword>
<dbReference type="AlphaFoldDB" id="A0A1H2WAJ0"/>
<organism evidence="2 3">
    <name type="scientific">Lutibacter oricola</name>
    <dbReference type="NCBI Taxonomy" id="762486"/>
    <lineage>
        <taxon>Bacteria</taxon>
        <taxon>Pseudomonadati</taxon>
        <taxon>Bacteroidota</taxon>
        <taxon>Flavobacteriia</taxon>
        <taxon>Flavobacteriales</taxon>
        <taxon>Flavobacteriaceae</taxon>
        <taxon>Lutibacter</taxon>
    </lineage>
</organism>
<evidence type="ECO:0000313" key="2">
    <source>
        <dbReference type="EMBL" id="SDW77506.1"/>
    </source>
</evidence>
<evidence type="ECO:0000259" key="1">
    <source>
        <dbReference type="Pfam" id="PF13588"/>
    </source>
</evidence>
<dbReference type="Pfam" id="PF13588">
    <property type="entry name" value="HSDR_N_2"/>
    <property type="match status" value="1"/>
</dbReference>
<dbReference type="Proteomes" id="UP000199595">
    <property type="component" value="Unassembled WGS sequence"/>
</dbReference>
<dbReference type="RefSeq" id="WP_090120823.1">
    <property type="nucleotide sequence ID" value="NZ_FNNJ01000002.1"/>
</dbReference>
<accession>A0A1H2WAJ0</accession>
<name>A0A1H2WAJ0_9FLAO</name>
<dbReference type="STRING" id="762486.SAMN05444411_102148"/>
<feature type="domain" description="Type I restriction enzyme R protein N-terminal" evidence="1">
    <location>
        <begin position="35"/>
        <end position="144"/>
    </location>
</feature>
<gene>
    <name evidence="2" type="ORF">SAMN05444411_102148</name>
</gene>
<dbReference type="OrthoDB" id="9790377at2"/>